<dbReference type="RefSeq" id="WP_202343823.1">
    <property type="nucleotide sequence ID" value="NZ_BAAAPI010000008.1"/>
</dbReference>
<organism evidence="2 3">
    <name type="scientific">Leucobacter chromiireducens subsp. solipictus</name>
    <dbReference type="NCBI Taxonomy" id="398235"/>
    <lineage>
        <taxon>Bacteria</taxon>
        <taxon>Bacillati</taxon>
        <taxon>Actinomycetota</taxon>
        <taxon>Actinomycetes</taxon>
        <taxon>Micrococcales</taxon>
        <taxon>Microbacteriaceae</taxon>
        <taxon>Leucobacter</taxon>
    </lineage>
</organism>
<proteinExistence type="predicted"/>
<dbReference type="Proteomes" id="UP001645859">
    <property type="component" value="Unassembled WGS sequence"/>
</dbReference>
<feature type="transmembrane region" description="Helical" evidence="1">
    <location>
        <begin position="44"/>
        <end position="63"/>
    </location>
</feature>
<reference evidence="2 3" key="1">
    <citation type="submission" date="2018-09" db="EMBL/GenBank/DDBJ databases">
        <title>Comparative genomics of Leucobacter spp.</title>
        <authorList>
            <person name="Reis A.C."/>
            <person name="Kolvenbach B.A."/>
            <person name="Corvini P.F.X."/>
            <person name="Nunes O.C."/>
        </authorList>
    </citation>
    <scope>NUCLEOTIDE SEQUENCE [LARGE SCALE GENOMIC DNA]</scope>
    <source>
        <strain evidence="2 3">TAN 31504</strain>
    </source>
</reference>
<comment type="caution">
    <text evidence="2">The sequence shown here is derived from an EMBL/GenBank/DDBJ whole genome shotgun (WGS) entry which is preliminary data.</text>
</comment>
<keyword evidence="1" id="KW-0472">Membrane</keyword>
<keyword evidence="1" id="KW-0812">Transmembrane</keyword>
<protein>
    <submittedName>
        <fullName evidence="2">Uncharacterized protein</fullName>
    </submittedName>
</protein>
<evidence type="ECO:0000313" key="2">
    <source>
        <dbReference type="EMBL" id="MBL3678555.1"/>
    </source>
</evidence>
<feature type="transmembrane region" description="Helical" evidence="1">
    <location>
        <begin position="70"/>
        <end position="90"/>
    </location>
</feature>
<accession>A0ABS1SDD8</accession>
<dbReference type="EMBL" id="QYAC01000002">
    <property type="protein sequence ID" value="MBL3678555.1"/>
    <property type="molecule type" value="Genomic_DNA"/>
</dbReference>
<gene>
    <name evidence="2" type="ORF">D3230_04490</name>
</gene>
<keyword evidence="3" id="KW-1185">Reference proteome</keyword>
<evidence type="ECO:0000256" key="1">
    <source>
        <dbReference type="SAM" id="Phobius"/>
    </source>
</evidence>
<name>A0ABS1SDD8_9MICO</name>
<keyword evidence="1" id="KW-1133">Transmembrane helix</keyword>
<evidence type="ECO:0000313" key="3">
    <source>
        <dbReference type="Proteomes" id="UP001645859"/>
    </source>
</evidence>
<sequence>MACSQERLNRERLALSLGQLGTFRVACADEAVTVEHLERARWAVARSAAWLCAGALLFGFAEATAQFQQLAAAAGVGAAIVGVALLVWALSVRSTRTQIVLSEDAAVRCLLLGVYGREPSVRRRRHGIVRRIHALGEAEVTMLPSVWDRVLGWVRRGA</sequence>